<feature type="transmembrane region" description="Helical" evidence="12">
    <location>
        <begin position="306"/>
        <end position="327"/>
    </location>
</feature>
<evidence type="ECO:0000256" key="3">
    <source>
        <dbReference type="ARBA" id="ARBA00008698"/>
    </source>
</evidence>
<evidence type="ECO:0000256" key="2">
    <source>
        <dbReference type="ARBA" id="ARBA00004687"/>
    </source>
</evidence>
<keyword evidence="9 12" id="KW-0256">Endoplasmic reticulum</keyword>
<keyword evidence="11 12" id="KW-0472">Membrane</keyword>
<feature type="transmembrane region" description="Helical" evidence="12">
    <location>
        <begin position="176"/>
        <end position="193"/>
    </location>
</feature>
<dbReference type="GO" id="GO:0006506">
    <property type="term" value="P:GPI anchor biosynthetic process"/>
    <property type="evidence" value="ECO:0007669"/>
    <property type="project" value="UniProtKB-UniPathway"/>
</dbReference>
<dbReference type="GO" id="GO:0004376">
    <property type="term" value="F:GPI mannosyltransferase activity"/>
    <property type="evidence" value="ECO:0007669"/>
    <property type="project" value="InterPro"/>
</dbReference>
<dbReference type="GO" id="GO:0031501">
    <property type="term" value="C:mannosyltransferase complex"/>
    <property type="evidence" value="ECO:0007669"/>
    <property type="project" value="TreeGrafter"/>
</dbReference>
<comment type="subcellular location">
    <subcellularLocation>
        <location evidence="1 12">Endoplasmic reticulum membrane</location>
        <topology evidence="1 12">Multi-pass membrane protein</topology>
    </subcellularLocation>
</comment>
<feature type="transmembrane region" description="Helical" evidence="12">
    <location>
        <begin position="7"/>
        <end position="26"/>
    </location>
</feature>
<evidence type="ECO:0000313" key="13">
    <source>
        <dbReference type="EMBL" id="CEP24515.1"/>
    </source>
</evidence>
<gene>
    <name evidence="13" type="ORF">BN1211_5348</name>
</gene>
<keyword evidence="6 12" id="KW-0328">Glycosyltransferase</keyword>
<dbReference type="GO" id="GO:0000009">
    <property type="term" value="F:alpha-1,6-mannosyltransferase activity"/>
    <property type="evidence" value="ECO:0007669"/>
    <property type="project" value="InterPro"/>
</dbReference>
<evidence type="ECO:0000256" key="6">
    <source>
        <dbReference type="ARBA" id="ARBA00022676"/>
    </source>
</evidence>
<keyword evidence="7 12" id="KW-0808">Transferase</keyword>
<name>A0A0H5C877_CYBJN</name>
<dbReference type="UniPathway" id="UPA00196"/>
<evidence type="ECO:0000256" key="1">
    <source>
        <dbReference type="ARBA" id="ARBA00004477"/>
    </source>
</evidence>
<feature type="transmembrane region" description="Helical" evidence="12">
    <location>
        <begin position="276"/>
        <end position="294"/>
    </location>
</feature>
<evidence type="ECO:0000256" key="9">
    <source>
        <dbReference type="ARBA" id="ARBA00022824"/>
    </source>
</evidence>
<dbReference type="AlphaFoldDB" id="A0A0H5C877"/>
<dbReference type="PANTHER" id="PTHR12468">
    <property type="entry name" value="GPI MANNOSYLTRANSFERASE 2"/>
    <property type="match status" value="1"/>
</dbReference>
<evidence type="ECO:0000256" key="10">
    <source>
        <dbReference type="ARBA" id="ARBA00022989"/>
    </source>
</evidence>
<dbReference type="Proteomes" id="UP000038830">
    <property type="component" value="Unassembled WGS sequence"/>
</dbReference>
<organism evidence="13 14">
    <name type="scientific">Cyberlindnera jadinii (strain ATCC 18201 / CBS 1600 / BCRC 20928 / JCM 3617 / NBRC 0987 / NRRL Y-1542)</name>
    <name type="common">Torula yeast</name>
    <name type="synonym">Candida utilis</name>
    <dbReference type="NCBI Taxonomy" id="983966"/>
    <lineage>
        <taxon>Eukaryota</taxon>
        <taxon>Fungi</taxon>
        <taxon>Dikarya</taxon>
        <taxon>Ascomycota</taxon>
        <taxon>Saccharomycotina</taxon>
        <taxon>Saccharomycetes</taxon>
        <taxon>Phaffomycetales</taxon>
        <taxon>Phaffomycetaceae</taxon>
        <taxon>Cyberlindnera</taxon>
    </lineage>
</organism>
<dbReference type="EC" id="2.4.1.-" evidence="12"/>
<protein>
    <recommendedName>
        <fullName evidence="4 12">GPI mannosyltransferase 2</fullName>
        <ecNumber evidence="12">2.4.1.-</ecNumber>
    </recommendedName>
</protein>
<dbReference type="InterPro" id="IPR007315">
    <property type="entry name" value="PIG-V/Gpi18"/>
</dbReference>
<evidence type="ECO:0000256" key="12">
    <source>
        <dbReference type="RuleBase" id="RU363112"/>
    </source>
</evidence>
<feature type="transmembrane region" description="Helical" evidence="12">
    <location>
        <begin position="135"/>
        <end position="156"/>
    </location>
</feature>
<feature type="transmembrane region" description="Helical" evidence="12">
    <location>
        <begin position="214"/>
        <end position="232"/>
    </location>
</feature>
<comment type="pathway">
    <text evidence="2 12">Glycolipid biosynthesis; glycosylphosphatidylinositol-anchor biosynthesis.</text>
</comment>
<accession>A0A0H5C877</accession>
<proteinExistence type="inferred from homology"/>
<keyword evidence="5 12" id="KW-0337">GPI-anchor biosynthesis</keyword>
<dbReference type="PANTHER" id="PTHR12468:SF2">
    <property type="entry name" value="GPI MANNOSYLTRANSFERASE 2"/>
    <property type="match status" value="1"/>
</dbReference>
<keyword evidence="10 12" id="KW-1133">Transmembrane helix</keyword>
<comment type="function">
    <text evidence="12">Mannosyltransferase involved in glycosylphosphatidylinositol-anchor biosynthesis.</text>
</comment>
<dbReference type="Pfam" id="PF04188">
    <property type="entry name" value="Mannosyl_trans2"/>
    <property type="match status" value="2"/>
</dbReference>
<comment type="similarity">
    <text evidence="3 12">Belongs to the PIGV family.</text>
</comment>
<evidence type="ECO:0000256" key="8">
    <source>
        <dbReference type="ARBA" id="ARBA00022692"/>
    </source>
</evidence>
<sequence>MFLQVDLFNILWFFVLLKLLQTALLSLPVPTFDNSQEIYPLVIVSSSEYINGVLQRLIRWDAVYFSSLFVRGPRFEHEWVFGPLWVSLVRFVSNWLLPSSISPILVGIVISNILHLTSALLLFRLTTALYGVKFAMKSTVLFLFSAQGIFMMAPYSENLATTLSFLALLLINSKSRWLYLLSTVPLIGAFWTRSNTLVLGTVYLYDFIIKRSPLALLCGLTLALGSLASLYAPYVEYCPGRPWCDSMLPSLYHFAQGEYWNVGLFKYWTLNNLPNFLLGAPVIVLQVLAIKRYYKEHTSLAITNALFLLMITTLAHVQIIIRVSGFLPLTQWYLAEELGHKRGQGWILYNCSWLVIGTLLYSAFLPPA</sequence>
<evidence type="ECO:0000256" key="5">
    <source>
        <dbReference type="ARBA" id="ARBA00022502"/>
    </source>
</evidence>
<evidence type="ECO:0000256" key="4">
    <source>
        <dbReference type="ARBA" id="ARBA00013795"/>
    </source>
</evidence>
<reference evidence="14" key="1">
    <citation type="journal article" date="2015" name="J. Biotechnol.">
        <title>The structure of the Cyberlindnera jadinii genome and its relation to Candida utilis analyzed by the occurrence of single nucleotide polymorphisms.</title>
        <authorList>
            <person name="Rupp O."/>
            <person name="Brinkrolf K."/>
            <person name="Buerth C."/>
            <person name="Kunigo M."/>
            <person name="Schneider J."/>
            <person name="Jaenicke S."/>
            <person name="Goesmann A."/>
            <person name="Puehler A."/>
            <person name="Jaeger K.-E."/>
            <person name="Ernst J.F."/>
        </authorList>
    </citation>
    <scope>NUCLEOTIDE SEQUENCE [LARGE SCALE GENOMIC DNA]</scope>
    <source>
        <strain evidence="14">ATCC 18201 / CBS 1600 / BCRC 20928 / JCM 3617 / NBRC 0987 / NRRL Y-1542</strain>
    </source>
</reference>
<evidence type="ECO:0000256" key="11">
    <source>
        <dbReference type="ARBA" id="ARBA00023136"/>
    </source>
</evidence>
<feature type="transmembrane region" description="Helical" evidence="12">
    <location>
        <begin position="347"/>
        <end position="365"/>
    </location>
</feature>
<dbReference type="GO" id="GO:0005789">
    <property type="term" value="C:endoplasmic reticulum membrane"/>
    <property type="evidence" value="ECO:0007669"/>
    <property type="project" value="UniProtKB-SubCell"/>
</dbReference>
<evidence type="ECO:0000256" key="7">
    <source>
        <dbReference type="ARBA" id="ARBA00022679"/>
    </source>
</evidence>
<evidence type="ECO:0000313" key="14">
    <source>
        <dbReference type="Proteomes" id="UP000038830"/>
    </source>
</evidence>
<keyword evidence="8 12" id="KW-0812">Transmembrane</keyword>
<feature type="transmembrane region" description="Helical" evidence="12">
    <location>
        <begin position="103"/>
        <end position="123"/>
    </location>
</feature>
<dbReference type="EMBL" id="CDQK01000006">
    <property type="protein sequence ID" value="CEP24515.1"/>
    <property type="molecule type" value="Genomic_DNA"/>
</dbReference>